<organism evidence="8 9">
    <name type="scientific">Nocardioides mesophilus</name>
    <dbReference type="NCBI Taxonomy" id="433659"/>
    <lineage>
        <taxon>Bacteria</taxon>
        <taxon>Bacillati</taxon>
        <taxon>Actinomycetota</taxon>
        <taxon>Actinomycetes</taxon>
        <taxon>Propionibacteriales</taxon>
        <taxon>Nocardioidaceae</taxon>
        <taxon>Nocardioides</taxon>
    </lineage>
</organism>
<dbReference type="InterPro" id="IPR002994">
    <property type="entry name" value="Surf1/Shy1"/>
</dbReference>
<dbReference type="EMBL" id="CP060713">
    <property type="protein sequence ID" value="QNN52877.1"/>
    <property type="molecule type" value="Genomic_DNA"/>
</dbReference>
<accession>A0A7G9RBA2</accession>
<dbReference type="GO" id="GO:0005886">
    <property type="term" value="C:plasma membrane"/>
    <property type="evidence" value="ECO:0007669"/>
    <property type="project" value="UniProtKB-SubCell"/>
</dbReference>
<keyword evidence="4 6" id="KW-1133">Transmembrane helix</keyword>
<feature type="transmembrane region" description="Helical" evidence="6">
    <location>
        <begin position="248"/>
        <end position="270"/>
    </location>
</feature>
<feature type="compositionally biased region" description="Polar residues" evidence="7">
    <location>
        <begin position="293"/>
        <end position="304"/>
    </location>
</feature>
<dbReference type="CDD" id="cd06662">
    <property type="entry name" value="SURF1"/>
    <property type="match status" value="1"/>
</dbReference>
<proteinExistence type="inferred from homology"/>
<dbReference type="KEGG" id="nmes:H9L09_21040"/>
<evidence type="ECO:0000256" key="6">
    <source>
        <dbReference type="RuleBase" id="RU363076"/>
    </source>
</evidence>
<comment type="subcellular location">
    <subcellularLocation>
        <location evidence="6">Cell membrane</location>
        <topology evidence="6">Multi-pass membrane protein</topology>
    </subcellularLocation>
    <subcellularLocation>
        <location evidence="1">Membrane</location>
    </subcellularLocation>
</comment>
<dbReference type="PANTHER" id="PTHR23427:SF2">
    <property type="entry name" value="SURFEIT LOCUS PROTEIN 1"/>
    <property type="match status" value="1"/>
</dbReference>
<sequence length="304" mass="32862">MHSLFQSRCQDLVSRGPCHASLTCVVAAARAPVTVEAVGFLFSRRWLLFAVTVAVLAYGCWWLGEWQFHRLADRKQDNARTERNLTLPPAPVDDVLAPGRPVAHADEWRRVRATGEYVESKSIVLRYQTRDGASGVDVVTPLQVQGSDALLLVDRGWMATDNAGTADVQAPPVPSGPVTVVGWVRADATGDSTEVTDQSTRAISSEAIGDALDAETYGGFVDLQKQSPVGARPLTTTDLPDLSNGPHFFYGLQWWFFGALAVFGFGYLAFDERRKLRRPGPGAAPAGAPAPQLETSPESGRSGR</sequence>
<dbReference type="AlphaFoldDB" id="A0A7G9RBA2"/>
<evidence type="ECO:0000256" key="7">
    <source>
        <dbReference type="SAM" id="MobiDB-lite"/>
    </source>
</evidence>
<feature type="compositionally biased region" description="Low complexity" evidence="7">
    <location>
        <begin position="279"/>
        <end position="291"/>
    </location>
</feature>
<feature type="transmembrane region" description="Helical" evidence="6">
    <location>
        <begin position="46"/>
        <end position="64"/>
    </location>
</feature>
<evidence type="ECO:0000256" key="1">
    <source>
        <dbReference type="ARBA" id="ARBA00004370"/>
    </source>
</evidence>
<dbReference type="Pfam" id="PF02104">
    <property type="entry name" value="SURF1"/>
    <property type="match status" value="1"/>
</dbReference>
<dbReference type="Proteomes" id="UP000515947">
    <property type="component" value="Chromosome"/>
</dbReference>
<keyword evidence="5 6" id="KW-0472">Membrane</keyword>
<reference evidence="8 9" key="1">
    <citation type="submission" date="2020-08" db="EMBL/GenBank/DDBJ databases">
        <title>Genome sequence of Nocardioides mesophilus KACC 16243T.</title>
        <authorList>
            <person name="Hyun D.-W."/>
            <person name="Bae J.-W."/>
        </authorList>
    </citation>
    <scope>NUCLEOTIDE SEQUENCE [LARGE SCALE GENOMIC DNA]</scope>
    <source>
        <strain evidence="8 9">KACC 16243</strain>
    </source>
</reference>
<dbReference type="PROSITE" id="PS50895">
    <property type="entry name" value="SURF1"/>
    <property type="match status" value="1"/>
</dbReference>
<evidence type="ECO:0000256" key="4">
    <source>
        <dbReference type="ARBA" id="ARBA00022989"/>
    </source>
</evidence>
<name>A0A7G9RBA2_9ACTN</name>
<evidence type="ECO:0000256" key="3">
    <source>
        <dbReference type="ARBA" id="ARBA00022692"/>
    </source>
</evidence>
<comment type="similarity">
    <text evidence="2 6">Belongs to the SURF1 family.</text>
</comment>
<evidence type="ECO:0000313" key="8">
    <source>
        <dbReference type="EMBL" id="QNN52877.1"/>
    </source>
</evidence>
<keyword evidence="9" id="KW-1185">Reference proteome</keyword>
<gene>
    <name evidence="8" type="ORF">H9L09_21040</name>
</gene>
<evidence type="ECO:0000256" key="2">
    <source>
        <dbReference type="ARBA" id="ARBA00007165"/>
    </source>
</evidence>
<protein>
    <recommendedName>
        <fullName evidence="6">SURF1-like protein</fullName>
    </recommendedName>
</protein>
<keyword evidence="3 6" id="KW-0812">Transmembrane</keyword>
<evidence type="ECO:0000313" key="9">
    <source>
        <dbReference type="Proteomes" id="UP000515947"/>
    </source>
</evidence>
<dbReference type="PANTHER" id="PTHR23427">
    <property type="entry name" value="SURFEIT LOCUS PROTEIN"/>
    <property type="match status" value="1"/>
</dbReference>
<dbReference type="InterPro" id="IPR045214">
    <property type="entry name" value="Surf1/Surf4"/>
</dbReference>
<feature type="region of interest" description="Disordered" evidence="7">
    <location>
        <begin position="278"/>
        <end position="304"/>
    </location>
</feature>
<evidence type="ECO:0000256" key="5">
    <source>
        <dbReference type="ARBA" id="ARBA00023136"/>
    </source>
</evidence>
<keyword evidence="6" id="KW-1003">Cell membrane</keyword>